<dbReference type="InterPro" id="IPR029044">
    <property type="entry name" value="Nucleotide-diphossugar_trans"/>
</dbReference>
<dbReference type="PANTHER" id="PTHR22916">
    <property type="entry name" value="GLYCOSYLTRANSFERASE"/>
    <property type="match status" value="1"/>
</dbReference>
<evidence type="ECO:0000313" key="4">
    <source>
        <dbReference type="EMBL" id="MFD2966838.1"/>
    </source>
</evidence>
<dbReference type="Gene3D" id="3.90.550.10">
    <property type="entry name" value="Spore Coat Polysaccharide Biosynthesis Protein SpsA, Chain A"/>
    <property type="match status" value="1"/>
</dbReference>
<reference evidence="5" key="1">
    <citation type="journal article" date="2019" name="Int. J. Syst. Evol. Microbiol.">
        <title>The Global Catalogue of Microorganisms (GCM) 10K type strain sequencing project: providing services to taxonomists for standard genome sequencing and annotation.</title>
        <authorList>
            <consortium name="The Broad Institute Genomics Platform"/>
            <consortium name="The Broad Institute Genome Sequencing Center for Infectious Disease"/>
            <person name="Wu L."/>
            <person name="Ma J."/>
        </authorList>
    </citation>
    <scope>NUCLEOTIDE SEQUENCE [LARGE SCALE GENOMIC DNA]</scope>
    <source>
        <strain evidence="5">KCTC 22814</strain>
    </source>
</reference>
<protein>
    <submittedName>
        <fullName evidence="4">Glycosyltransferase family 2 protein</fullName>
    </submittedName>
</protein>
<evidence type="ECO:0000313" key="5">
    <source>
        <dbReference type="Proteomes" id="UP001597525"/>
    </source>
</evidence>
<sequence length="332" mass="38570">MIRGHARVTIILPVYNAALTLDSCLSSLRALDYDSLEVLFINDSSTDGSLELLEKFCLYFSTGLKTAQVINHTQNKGVAAARNTGLDYATGDYIYYVDADDRVDPETIKQAVEKAQQLDADIVGFNWYLSFDKNERKMNQPAFHTAWEALEMMLRGTMRWNLWLFLVKRSLYEDYQIRFIPGMNMGEDIMVTTKLFVHAGRVAYIDKAFYHYRQSNEASLTKTYSQQHMDQVSANIQALETFLLKSQYAAQLGDLIGFLKLNIKLPFLISPKSNQYKRWLSWFPEANSLVLKNSSLPWRTRLLQYAAVKKQFWLLKGYYYFVIRFVYGIIYR</sequence>
<evidence type="ECO:0000256" key="2">
    <source>
        <dbReference type="ARBA" id="ARBA00022679"/>
    </source>
</evidence>
<dbReference type="RefSeq" id="WP_320182537.1">
    <property type="nucleotide sequence ID" value="NZ_CP138332.1"/>
</dbReference>
<evidence type="ECO:0000256" key="1">
    <source>
        <dbReference type="ARBA" id="ARBA00022676"/>
    </source>
</evidence>
<gene>
    <name evidence="4" type="ORF">ACFS7Y_05545</name>
</gene>
<proteinExistence type="predicted"/>
<keyword evidence="2" id="KW-0808">Transferase</keyword>
<feature type="domain" description="Glycosyltransferase 2-like" evidence="3">
    <location>
        <begin position="9"/>
        <end position="169"/>
    </location>
</feature>
<dbReference type="Proteomes" id="UP001597525">
    <property type="component" value="Unassembled WGS sequence"/>
</dbReference>
<dbReference type="PANTHER" id="PTHR22916:SF51">
    <property type="entry name" value="GLYCOSYLTRANSFERASE EPSH-RELATED"/>
    <property type="match status" value="1"/>
</dbReference>
<comment type="caution">
    <text evidence="4">The sequence shown here is derived from an EMBL/GenBank/DDBJ whole genome shotgun (WGS) entry which is preliminary data.</text>
</comment>
<keyword evidence="5" id="KW-1185">Reference proteome</keyword>
<name>A0ABW6BEI2_9SPHI</name>
<dbReference type="SUPFAM" id="SSF53448">
    <property type="entry name" value="Nucleotide-diphospho-sugar transferases"/>
    <property type="match status" value="1"/>
</dbReference>
<dbReference type="CDD" id="cd00761">
    <property type="entry name" value="Glyco_tranf_GTA_type"/>
    <property type="match status" value="1"/>
</dbReference>
<organism evidence="4 5">
    <name type="scientific">Sphingobacterium bambusae</name>
    <dbReference type="NCBI Taxonomy" id="662858"/>
    <lineage>
        <taxon>Bacteria</taxon>
        <taxon>Pseudomonadati</taxon>
        <taxon>Bacteroidota</taxon>
        <taxon>Sphingobacteriia</taxon>
        <taxon>Sphingobacteriales</taxon>
        <taxon>Sphingobacteriaceae</taxon>
        <taxon>Sphingobacterium</taxon>
    </lineage>
</organism>
<dbReference type="Pfam" id="PF00535">
    <property type="entry name" value="Glycos_transf_2"/>
    <property type="match status" value="1"/>
</dbReference>
<dbReference type="InterPro" id="IPR001173">
    <property type="entry name" value="Glyco_trans_2-like"/>
</dbReference>
<dbReference type="EMBL" id="JBHUPB010000004">
    <property type="protein sequence ID" value="MFD2966838.1"/>
    <property type="molecule type" value="Genomic_DNA"/>
</dbReference>
<evidence type="ECO:0000259" key="3">
    <source>
        <dbReference type="Pfam" id="PF00535"/>
    </source>
</evidence>
<accession>A0ABW6BEI2</accession>
<keyword evidence="1" id="KW-0328">Glycosyltransferase</keyword>